<sequence length="247" mass="27894">MNLVKLIKQDIRNLFTNPVVIIFGFVYPMVLIVLFGYLFSSFYGGREVTAYDYYGITMIIFLVLSSCTITPNAFMERKIKNSNLRVLFSPTNNWEIYGSKIISTFLFIGSLFTLDMIILSITGMVNYGGDKFIYILILILVLLFFTVTLGAFVCVLIKNEEGTNKILSLVCNILALTSGIFFPIDGLGERIKSIVALSPIKMIIESIFKIIYDGNFNGYLTTISIIISITMILLIEINFLFNGEDYI</sequence>
<dbReference type="AlphaFoldDB" id="A0A0C1R4T9"/>
<dbReference type="PANTHER" id="PTHR43027:SF1">
    <property type="entry name" value="DOXORUBICIN RESISTANCE ABC TRANSPORTER PERMEASE PROTEIN DRRC-RELATED"/>
    <property type="match status" value="1"/>
</dbReference>
<feature type="transmembrane region" description="Helical" evidence="5">
    <location>
        <begin position="20"/>
        <end position="39"/>
    </location>
</feature>
<dbReference type="PROSITE" id="PS51012">
    <property type="entry name" value="ABC_TM2"/>
    <property type="match status" value="1"/>
</dbReference>
<reference evidence="7 8" key="1">
    <citation type="journal article" date="2015" name="Infect. Genet. Evol.">
        <title>Genomic sequences of six botulinum neurotoxin-producing strains representing three clostridial species illustrate the mobility and diversity of botulinum neurotoxin genes.</title>
        <authorList>
            <person name="Smith T.J."/>
            <person name="Hill K.K."/>
            <person name="Xie G."/>
            <person name="Foley B.T."/>
            <person name="Williamson C.H."/>
            <person name="Foster J.T."/>
            <person name="Johnson S.L."/>
            <person name="Chertkov O."/>
            <person name="Teshima H."/>
            <person name="Gibbons H.S."/>
            <person name="Johnsky L.A."/>
            <person name="Karavis M.A."/>
            <person name="Smith L.A."/>
        </authorList>
    </citation>
    <scope>NUCLEOTIDE SEQUENCE [LARGE SCALE GENOMIC DNA]</scope>
    <source>
        <strain evidence="7 8">CDC 2741</strain>
    </source>
</reference>
<dbReference type="PRINTS" id="PR00164">
    <property type="entry name" value="ABC2TRNSPORT"/>
</dbReference>
<dbReference type="InterPro" id="IPR047817">
    <property type="entry name" value="ABC2_TM_bact-type"/>
</dbReference>
<keyword evidence="8" id="KW-1185">Reference proteome</keyword>
<protein>
    <recommendedName>
        <fullName evidence="5">Transport permease protein</fullName>
    </recommendedName>
</protein>
<keyword evidence="4 5" id="KW-0472">Membrane</keyword>
<dbReference type="InterPro" id="IPR000412">
    <property type="entry name" value="ABC_2_transport"/>
</dbReference>
<feature type="transmembrane region" description="Helical" evidence="5">
    <location>
        <begin position="51"/>
        <end position="75"/>
    </location>
</feature>
<keyword evidence="2 5" id="KW-0812">Transmembrane</keyword>
<evidence type="ECO:0000256" key="1">
    <source>
        <dbReference type="ARBA" id="ARBA00004141"/>
    </source>
</evidence>
<organism evidence="7 8">
    <name type="scientific">Clostridium argentinense CDC 2741</name>
    <dbReference type="NCBI Taxonomy" id="1418104"/>
    <lineage>
        <taxon>Bacteria</taxon>
        <taxon>Bacillati</taxon>
        <taxon>Bacillota</taxon>
        <taxon>Clostridia</taxon>
        <taxon>Eubacteriales</taxon>
        <taxon>Clostridiaceae</taxon>
        <taxon>Clostridium</taxon>
    </lineage>
</organism>
<dbReference type="GO" id="GO:0043190">
    <property type="term" value="C:ATP-binding cassette (ABC) transporter complex"/>
    <property type="evidence" value="ECO:0007669"/>
    <property type="project" value="InterPro"/>
</dbReference>
<comment type="subcellular location">
    <subcellularLocation>
        <location evidence="5">Cell membrane</location>
        <topology evidence="5">Multi-pass membrane protein</topology>
    </subcellularLocation>
    <subcellularLocation>
        <location evidence="1">Membrane</location>
        <topology evidence="1">Multi-pass membrane protein</topology>
    </subcellularLocation>
</comment>
<dbReference type="InterPro" id="IPR052902">
    <property type="entry name" value="ABC-2_transporter"/>
</dbReference>
<feature type="transmembrane region" description="Helical" evidence="5">
    <location>
        <begin position="166"/>
        <end position="184"/>
    </location>
</feature>
<feature type="transmembrane region" description="Helical" evidence="5">
    <location>
        <begin position="133"/>
        <end position="157"/>
    </location>
</feature>
<evidence type="ECO:0000256" key="5">
    <source>
        <dbReference type="RuleBase" id="RU361157"/>
    </source>
</evidence>
<name>A0A0C1R4T9_9CLOT</name>
<feature type="domain" description="ABC transmembrane type-2" evidence="6">
    <location>
        <begin position="19"/>
        <end position="244"/>
    </location>
</feature>
<evidence type="ECO:0000256" key="4">
    <source>
        <dbReference type="ARBA" id="ARBA00023136"/>
    </source>
</evidence>
<dbReference type="RefSeq" id="WP_039635353.1">
    <property type="nucleotide sequence ID" value="NZ_AYSO01000019.1"/>
</dbReference>
<dbReference type="Pfam" id="PF01061">
    <property type="entry name" value="ABC2_membrane"/>
    <property type="match status" value="1"/>
</dbReference>
<keyword evidence="5" id="KW-1003">Cell membrane</keyword>
<comment type="similarity">
    <text evidence="5">Belongs to the ABC-2 integral membrane protein family.</text>
</comment>
<evidence type="ECO:0000256" key="2">
    <source>
        <dbReference type="ARBA" id="ARBA00022692"/>
    </source>
</evidence>
<proteinExistence type="inferred from homology"/>
<dbReference type="EMBL" id="AYSO01000019">
    <property type="protein sequence ID" value="KIE45516.1"/>
    <property type="molecule type" value="Genomic_DNA"/>
</dbReference>
<dbReference type="PIRSF" id="PIRSF006648">
    <property type="entry name" value="DrrB"/>
    <property type="match status" value="1"/>
</dbReference>
<keyword evidence="3 5" id="KW-1133">Transmembrane helix</keyword>
<evidence type="ECO:0000313" key="7">
    <source>
        <dbReference type="EMBL" id="KIE45516.1"/>
    </source>
</evidence>
<dbReference type="Proteomes" id="UP000031366">
    <property type="component" value="Unassembled WGS sequence"/>
</dbReference>
<keyword evidence="5" id="KW-0813">Transport</keyword>
<dbReference type="InterPro" id="IPR013525">
    <property type="entry name" value="ABC2_TM"/>
</dbReference>
<evidence type="ECO:0000259" key="6">
    <source>
        <dbReference type="PROSITE" id="PS51012"/>
    </source>
</evidence>
<evidence type="ECO:0000256" key="3">
    <source>
        <dbReference type="ARBA" id="ARBA00022989"/>
    </source>
</evidence>
<dbReference type="STRING" id="29341.RSJ17_20535"/>
<accession>A0A0C1R4T9</accession>
<dbReference type="GO" id="GO:0140359">
    <property type="term" value="F:ABC-type transporter activity"/>
    <property type="evidence" value="ECO:0007669"/>
    <property type="project" value="InterPro"/>
</dbReference>
<feature type="transmembrane region" description="Helical" evidence="5">
    <location>
        <begin position="219"/>
        <end position="241"/>
    </location>
</feature>
<gene>
    <name evidence="7" type="ORF">U732_2744</name>
</gene>
<dbReference type="OrthoDB" id="2589236at2"/>
<evidence type="ECO:0000313" key="8">
    <source>
        <dbReference type="Proteomes" id="UP000031366"/>
    </source>
</evidence>
<comment type="caution">
    <text evidence="7">The sequence shown here is derived from an EMBL/GenBank/DDBJ whole genome shotgun (WGS) entry which is preliminary data.</text>
</comment>
<dbReference type="PANTHER" id="PTHR43027">
    <property type="entry name" value="DOXORUBICIN RESISTANCE ABC TRANSPORTER PERMEASE PROTEIN DRRC-RELATED"/>
    <property type="match status" value="1"/>
</dbReference>
<feature type="transmembrane region" description="Helical" evidence="5">
    <location>
        <begin position="105"/>
        <end position="127"/>
    </location>
</feature>